<dbReference type="PROSITE" id="PS01011">
    <property type="entry name" value="FOLYLPOLYGLU_SYNT_1"/>
    <property type="match status" value="1"/>
</dbReference>
<dbReference type="Gene3D" id="3.90.190.20">
    <property type="entry name" value="Mur ligase, C-terminal domain"/>
    <property type="match status" value="1"/>
</dbReference>
<dbReference type="Pfam" id="PF02875">
    <property type="entry name" value="Mur_ligase_C"/>
    <property type="match status" value="1"/>
</dbReference>
<feature type="domain" description="Mur ligase C-terminal" evidence="19">
    <location>
        <begin position="295"/>
        <end position="414"/>
    </location>
</feature>
<evidence type="ECO:0000256" key="17">
    <source>
        <dbReference type="ARBA" id="ARBA00049161"/>
    </source>
</evidence>
<dbReference type="GO" id="GO:0005524">
    <property type="term" value="F:ATP binding"/>
    <property type="evidence" value="ECO:0007669"/>
    <property type="project" value="UniProtKB-KW"/>
</dbReference>
<evidence type="ECO:0000256" key="18">
    <source>
        <dbReference type="PIRNR" id="PIRNR001563"/>
    </source>
</evidence>
<dbReference type="InterPro" id="IPR004101">
    <property type="entry name" value="Mur_ligase_C"/>
</dbReference>
<evidence type="ECO:0000256" key="10">
    <source>
        <dbReference type="ARBA" id="ARBA00022723"/>
    </source>
</evidence>
<dbReference type="GO" id="GO:0005737">
    <property type="term" value="C:cytoplasm"/>
    <property type="evidence" value="ECO:0007669"/>
    <property type="project" value="TreeGrafter"/>
</dbReference>
<dbReference type="AlphaFoldDB" id="A0A1T4XI82"/>
<evidence type="ECO:0000256" key="12">
    <source>
        <dbReference type="ARBA" id="ARBA00022840"/>
    </source>
</evidence>
<dbReference type="GO" id="GO:0004326">
    <property type="term" value="F:tetrahydrofolylpolyglutamate synthase activity"/>
    <property type="evidence" value="ECO:0007669"/>
    <property type="project" value="UniProtKB-EC"/>
</dbReference>
<organism evidence="21 22">
    <name type="scientific">Caloramator quimbayensis</name>
    <dbReference type="NCBI Taxonomy" id="1147123"/>
    <lineage>
        <taxon>Bacteria</taxon>
        <taxon>Bacillati</taxon>
        <taxon>Bacillota</taxon>
        <taxon>Clostridia</taxon>
        <taxon>Eubacteriales</taxon>
        <taxon>Clostridiaceae</taxon>
        <taxon>Caloramator</taxon>
    </lineage>
</organism>
<dbReference type="InterPro" id="IPR001645">
    <property type="entry name" value="Folylpolyglutamate_synth"/>
</dbReference>
<keyword evidence="12 18" id="KW-0067">ATP-binding</keyword>
<keyword evidence="13" id="KW-0460">Magnesium</keyword>
<name>A0A1T4XI82_9CLOT</name>
<evidence type="ECO:0000256" key="13">
    <source>
        <dbReference type="ARBA" id="ARBA00022842"/>
    </source>
</evidence>
<dbReference type="PANTHER" id="PTHR11136:SF0">
    <property type="entry name" value="DIHYDROFOLATE SYNTHETASE-RELATED"/>
    <property type="match status" value="1"/>
</dbReference>
<accession>A0A1T4XI82</accession>
<dbReference type="RefSeq" id="WP_078696520.1">
    <property type="nucleotide sequence ID" value="NZ_FUYH01000009.1"/>
</dbReference>
<keyword evidence="9 18" id="KW-0436">Ligase</keyword>
<dbReference type="EMBL" id="FUYH01000009">
    <property type="protein sequence ID" value="SKA89260.1"/>
    <property type="molecule type" value="Genomic_DNA"/>
</dbReference>
<keyword evidence="11 18" id="KW-0547">Nucleotide-binding</keyword>
<evidence type="ECO:0000256" key="11">
    <source>
        <dbReference type="ARBA" id="ARBA00022741"/>
    </source>
</evidence>
<dbReference type="EC" id="6.3.2.12" evidence="6"/>
<dbReference type="PROSITE" id="PS01012">
    <property type="entry name" value="FOLYLPOLYGLU_SYNT_2"/>
    <property type="match status" value="1"/>
</dbReference>
<evidence type="ECO:0000256" key="7">
    <source>
        <dbReference type="ARBA" id="ARBA00013025"/>
    </source>
</evidence>
<evidence type="ECO:0000256" key="14">
    <source>
        <dbReference type="ARBA" id="ARBA00022909"/>
    </source>
</evidence>
<comment type="cofactor">
    <cofactor evidence="1">
        <name>Mg(2+)</name>
        <dbReference type="ChEBI" id="CHEBI:18420"/>
    </cofactor>
</comment>
<evidence type="ECO:0000256" key="15">
    <source>
        <dbReference type="ARBA" id="ARBA00030592"/>
    </source>
</evidence>
<dbReference type="SUPFAM" id="SSF53244">
    <property type="entry name" value="MurD-like peptide ligases, peptide-binding domain"/>
    <property type="match status" value="1"/>
</dbReference>
<evidence type="ECO:0000256" key="9">
    <source>
        <dbReference type="ARBA" id="ARBA00022598"/>
    </source>
</evidence>
<dbReference type="PANTHER" id="PTHR11136">
    <property type="entry name" value="FOLYLPOLYGLUTAMATE SYNTHASE-RELATED"/>
    <property type="match status" value="1"/>
</dbReference>
<gene>
    <name evidence="21" type="ORF">SAMN05443428_109100</name>
</gene>
<evidence type="ECO:0000256" key="4">
    <source>
        <dbReference type="ARBA" id="ARBA00008276"/>
    </source>
</evidence>
<dbReference type="EC" id="6.3.2.17" evidence="7"/>
<dbReference type="Gene3D" id="3.40.1190.10">
    <property type="entry name" value="Mur-like, catalytic domain"/>
    <property type="match status" value="1"/>
</dbReference>
<dbReference type="InterPro" id="IPR036565">
    <property type="entry name" value="Mur-like_cat_sf"/>
</dbReference>
<evidence type="ECO:0000259" key="19">
    <source>
        <dbReference type="Pfam" id="PF02875"/>
    </source>
</evidence>
<proteinExistence type="inferred from homology"/>
<comment type="pathway">
    <text evidence="3">Cofactor biosynthesis; tetrahydrofolylpolyglutamate biosynthesis.</text>
</comment>
<evidence type="ECO:0000313" key="22">
    <source>
        <dbReference type="Proteomes" id="UP000190105"/>
    </source>
</evidence>
<comment type="similarity">
    <text evidence="4 18">Belongs to the folylpolyglutamate synthase family.</text>
</comment>
<reference evidence="22" key="1">
    <citation type="submission" date="2017-02" db="EMBL/GenBank/DDBJ databases">
        <authorList>
            <person name="Varghese N."/>
            <person name="Submissions S."/>
        </authorList>
    </citation>
    <scope>NUCLEOTIDE SEQUENCE [LARGE SCALE GENOMIC DNA]</scope>
    <source>
        <strain evidence="22">USBA 833</strain>
    </source>
</reference>
<evidence type="ECO:0000256" key="16">
    <source>
        <dbReference type="ARBA" id="ARBA00047493"/>
    </source>
</evidence>
<keyword evidence="22" id="KW-1185">Reference proteome</keyword>
<evidence type="ECO:0000256" key="8">
    <source>
        <dbReference type="ARBA" id="ARBA00019357"/>
    </source>
</evidence>
<comment type="subunit">
    <text evidence="5">Monomer.</text>
</comment>
<feature type="domain" description="Mur ligase central" evidence="20">
    <location>
        <begin position="44"/>
        <end position="268"/>
    </location>
</feature>
<dbReference type="InterPro" id="IPR036615">
    <property type="entry name" value="Mur_ligase_C_dom_sf"/>
</dbReference>
<dbReference type="GO" id="GO:0046872">
    <property type="term" value="F:metal ion binding"/>
    <property type="evidence" value="ECO:0007669"/>
    <property type="project" value="UniProtKB-KW"/>
</dbReference>
<dbReference type="GO" id="GO:0008841">
    <property type="term" value="F:dihydrofolate synthase activity"/>
    <property type="evidence" value="ECO:0007669"/>
    <property type="project" value="UniProtKB-EC"/>
</dbReference>
<dbReference type="OrthoDB" id="9809356at2"/>
<evidence type="ECO:0000256" key="2">
    <source>
        <dbReference type="ARBA" id="ARBA00004799"/>
    </source>
</evidence>
<dbReference type="STRING" id="1147123.SAMN05443428_109100"/>
<dbReference type="Pfam" id="PF08245">
    <property type="entry name" value="Mur_ligase_M"/>
    <property type="match status" value="1"/>
</dbReference>
<dbReference type="FunFam" id="3.40.1190.10:FF:000004">
    <property type="entry name" value="Dihydrofolate synthase/folylpolyglutamate synthase"/>
    <property type="match status" value="1"/>
</dbReference>
<evidence type="ECO:0000259" key="20">
    <source>
        <dbReference type="Pfam" id="PF08245"/>
    </source>
</evidence>
<dbReference type="NCBIfam" id="TIGR01499">
    <property type="entry name" value="folC"/>
    <property type="match status" value="1"/>
</dbReference>
<comment type="pathway">
    <text evidence="2">Cofactor biosynthesis; tetrahydrofolate biosynthesis; 7,8-dihydrofolate from 2-amino-4-hydroxy-6-hydroxymethyl-7,8-dihydropteridine diphosphate and 4-aminobenzoate: step 2/2.</text>
</comment>
<dbReference type="SUPFAM" id="SSF53623">
    <property type="entry name" value="MurD-like peptide ligases, catalytic domain"/>
    <property type="match status" value="1"/>
</dbReference>
<comment type="catalytic activity">
    <reaction evidence="16">
        <text>(6S)-5,6,7,8-tetrahydrofolyl-(gamma-L-Glu)(n) + L-glutamate + ATP = (6S)-5,6,7,8-tetrahydrofolyl-(gamma-L-Glu)(n+1) + ADP + phosphate + H(+)</text>
        <dbReference type="Rhea" id="RHEA:10580"/>
        <dbReference type="Rhea" id="RHEA-COMP:14738"/>
        <dbReference type="Rhea" id="RHEA-COMP:14740"/>
        <dbReference type="ChEBI" id="CHEBI:15378"/>
        <dbReference type="ChEBI" id="CHEBI:29985"/>
        <dbReference type="ChEBI" id="CHEBI:30616"/>
        <dbReference type="ChEBI" id="CHEBI:43474"/>
        <dbReference type="ChEBI" id="CHEBI:141005"/>
        <dbReference type="ChEBI" id="CHEBI:456216"/>
        <dbReference type="EC" id="6.3.2.17"/>
    </reaction>
</comment>
<dbReference type="InterPro" id="IPR018109">
    <property type="entry name" value="Folylpolyglutamate_synth_CS"/>
</dbReference>
<sequence>MNFTEAIEYIESTGKFAMNLGLDRIKRLCELLGNPQNYLNIIHVGGTNGKGSTVTFISSILKCQGYRVGIYTSPYIERFTERIKINDKEIEEEEVADLVARIKPLVEKVVEEGYERPTEFEIITACAFKYFKEKNVDFVVLEVGLGGRFDATNVVNPILSVITSISYDHMNVLGDTLSKIAFEKAGIIKERRPVVIYPQNKEALFTLFDVAMNKNSKIYLVEDIQYDIKRNDIDGIIFDTYWLRSYKDLKINMLGEHQVKNALTALYAIEALRIEGYKIDDSSIYEGLEGARWAGRFEVISKSPYIVLDGGHNIEGIESLTEALKYYFKGKKIVAVCGMLRDKEYTKMIEKLCEVCDTFITAEPDSPRALSASELEHVIKGLGKEAVAAQSIEDAAEKGLNSIKDDEVLLFCGSLYMIGRVRSILKGKIQ</sequence>
<evidence type="ECO:0000256" key="1">
    <source>
        <dbReference type="ARBA" id="ARBA00001946"/>
    </source>
</evidence>
<evidence type="ECO:0000256" key="5">
    <source>
        <dbReference type="ARBA" id="ARBA00011245"/>
    </source>
</evidence>
<dbReference type="InterPro" id="IPR013221">
    <property type="entry name" value="Mur_ligase_cen"/>
</dbReference>
<protein>
    <recommendedName>
        <fullName evidence="8">Dihydrofolate synthase/folylpolyglutamate synthase</fullName>
        <ecNumber evidence="6">6.3.2.12</ecNumber>
        <ecNumber evidence="7">6.3.2.17</ecNumber>
    </recommendedName>
    <alternativeName>
        <fullName evidence="15">Tetrahydrofolylpolyglutamate synthase</fullName>
    </alternativeName>
</protein>
<dbReference type="PIRSF" id="PIRSF001563">
    <property type="entry name" value="Folylpolyglu_synth"/>
    <property type="match status" value="1"/>
</dbReference>
<evidence type="ECO:0000313" key="21">
    <source>
        <dbReference type="EMBL" id="SKA89260.1"/>
    </source>
</evidence>
<comment type="catalytic activity">
    <reaction evidence="17">
        <text>7,8-dihydropteroate + L-glutamate + ATP = 7,8-dihydrofolate + ADP + phosphate + H(+)</text>
        <dbReference type="Rhea" id="RHEA:23584"/>
        <dbReference type="ChEBI" id="CHEBI:15378"/>
        <dbReference type="ChEBI" id="CHEBI:17839"/>
        <dbReference type="ChEBI" id="CHEBI:29985"/>
        <dbReference type="ChEBI" id="CHEBI:30616"/>
        <dbReference type="ChEBI" id="CHEBI:43474"/>
        <dbReference type="ChEBI" id="CHEBI:57451"/>
        <dbReference type="ChEBI" id="CHEBI:456216"/>
        <dbReference type="EC" id="6.3.2.12"/>
    </reaction>
</comment>
<keyword evidence="14" id="KW-0289">Folate biosynthesis</keyword>
<dbReference type="GO" id="GO:0046656">
    <property type="term" value="P:folic acid biosynthetic process"/>
    <property type="evidence" value="ECO:0007669"/>
    <property type="project" value="UniProtKB-KW"/>
</dbReference>
<evidence type="ECO:0000256" key="6">
    <source>
        <dbReference type="ARBA" id="ARBA00013023"/>
    </source>
</evidence>
<evidence type="ECO:0000256" key="3">
    <source>
        <dbReference type="ARBA" id="ARBA00005150"/>
    </source>
</evidence>
<keyword evidence="10" id="KW-0479">Metal-binding</keyword>
<dbReference type="Proteomes" id="UP000190105">
    <property type="component" value="Unassembled WGS sequence"/>
</dbReference>